<reference evidence="2" key="2">
    <citation type="submission" date="2025-08" db="UniProtKB">
        <authorList>
            <consortium name="Ensembl"/>
        </authorList>
    </citation>
    <scope>IDENTIFICATION</scope>
</reference>
<keyword evidence="3" id="KW-1185">Reference proteome</keyword>
<evidence type="ECO:0000313" key="2">
    <source>
        <dbReference type="Ensembl" id="ENSPNAP00000022582.2"/>
    </source>
</evidence>
<keyword evidence="1" id="KW-0175">Coiled coil</keyword>
<name>A0A3B4DDT9_PYGNA</name>
<dbReference type="STRING" id="42514.ENSPNAP00000022582"/>
<reference evidence="2 3" key="1">
    <citation type="submission" date="2020-10" db="EMBL/GenBank/DDBJ databases">
        <title>Pygocentrus nattereri (red-bellied piranha) genome, fPygNat1, primary haplotype.</title>
        <authorList>
            <person name="Myers G."/>
            <person name="Meyer A."/>
            <person name="Karagic N."/>
            <person name="Pippel M."/>
            <person name="Winkler S."/>
            <person name="Tracey A."/>
            <person name="Wood J."/>
            <person name="Formenti G."/>
            <person name="Howe K."/>
            <person name="Fedrigo O."/>
            <person name="Jarvis E.D."/>
        </authorList>
    </citation>
    <scope>NUCLEOTIDE SEQUENCE [LARGE SCALE GENOMIC DNA]</scope>
</reference>
<reference evidence="2" key="3">
    <citation type="submission" date="2025-09" db="UniProtKB">
        <authorList>
            <consortium name="Ensembl"/>
        </authorList>
    </citation>
    <scope>IDENTIFICATION</scope>
</reference>
<feature type="coiled-coil region" evidence="1">
    <location>
        <begin position="338"/>
        <end position="548"/>
    </location>
</feature>
<evidence type="ECO:0000256" key="1">
    <source>
        <dbReference type="SAM" id="Coils"/>
    </source>
</evidence>
<dbReference type="Ensembl" id="ENSPNAT00000034788.2">
    <property type="protein sequence ID" value="ENSPNAP00000022582.2"/>
    <property type="gene ID" value="ENSPNAG00000029973.2"/>
</dbReference>
<dbReference type="AlphaFoldDB" id="A0A3B4DDT9"/>
<dbReference type="Proteomes" id="UP001501920">
    <property type="component" value="Chromosome 5"/>
</dbReference>
<dbReference type="OMA" id="MCITDIS"/>
<accession>A0A3B4DDT9</accession>
<protein>
    <submittedName>
        <fullName evidence="2">Coiled-coil domain 110 molecular ruler complex subunit</fullName>
    </submittedName>
</protein>
<evidence type="ECO:0000313" key="3">
    <source>
        <dbReference type="Proteomes" id="UP001501920"/>
    </source>
</evidence>
<dbReference type="GeneTree" id="ENSGT00740000116794"/>
<feature type="coiled-coil region" evidence="1">
    <location>
        <begin position="275"/>
        <end position="306"/>
    </location>
</feature>
<organism evidence="2 3">
    <name type="scientific">Pygocentrus nattereri</name>
    <name type="common">Red-bellied piranha</name>
    <dbReference type="NCBI Taxonomy" id="42514"/>
    <lineage>
        <taxon>Eukaryota</taxon>
        <taxon>Metazoa</taxon>
        <taxon>Chordata</taxon>
        <taxon>Craniata</taxon>
        <taxon>Vertebrata</taxon>
        <taxon>Euteleostomi</taxon>
        <taxon>Actinopterygii</taxon>
        <taxon>Neopterygii</taxon>
        <taxon>Teleostei</taxon>
        <taxon>Ostariophysi</taxon>
        <taxon>Characiformes</taxon>
        <taxon>Characoidei</taxon>
        <taxon>Pygocentrus</taxon>
    </lineage>
</organism>
<proteinExistence type="predicted"/>
<sequence>MERGCNWATDSSEKHALANACYQQMDFEEVLAKGLMETQQEAFVGEINLRSDELLSKRLAGCVKGPCDDAQHGPRDKRSVKYTNDSQTLAPKERNVCHYLDEQTIELLQSILTTTKLKKDVGIHTLGPDALAAVSLHASPDRNVDLENFKVDLSAAVKITQKASSQATSNTKSMKKDSARSDWSLSFKGKQSFFEPLKEKLQQKDLENQQIVRLLLKKHQELRDVKEMLKLKEVEAQLIGEKLKCEEQKNFEVINRFQNVCEEMNKKLFIAKNHNESFAKQLKALLEKYERLKKRANAIKEQLLEEHGKKKSSQKTVKKIQKMAEELLMNQTLLEKQKDDTTRELSTCKKKMEKMEKEQKQHSRIVHRIEEEKSVIAAEYEALRDELQKTQEENKKLTEAVQSKEVEKRRAEENLQESQNVVKQLYAELDESKTQRESIYQQLDAVKKELKLIHNRYKVEKLQLQEQKQTSMKQCEDLRTECDALNEVVLKLKKDKHMLNDELECHQNEKSKSETASKREGDRLREALSLLERERELLLDEMRDLRKDYFSLSDRITQRLGQLDQADAPMCITDISSLHHCRAPKVDNTTVPVTPSMDSKYIKLFKPLHQVQMENHNLNVFNISEVT</sequence>